<keyword evidence="2" id="KW-1133">Transmembrane helix</keyword>
<comment type="caution">
    <text evidence="3">The sequence shown here is derived from an EMBL/GenBank/DDBJ whole genome shotgun (WGS) entry which is preliminary data.</text>
</comment>
<feature type="compositionally biased region" description="Basic and acidic residues" evidence="1">
    <location>
        <begin position="8"/>
        <end position="17"/>
    </location>
</feature>
<keyword evidence="2" id="KW-0472">Membrane</keyword>
<feature type="transmembrane region" description="Helical" evidence="2">
    <location>
        <begin position="76"/>
        <end position="93"/>
    </location>
</feature>
<gene>
    <name evidence="3" type="ORF">TNCT_618041</name>
</gene>
<dbReference type="Proteomes" id="UP000887116">
    <property type="component" value="Unassembled WGS sequence"/>
</dbReference>
<proteinExistence type="predicted"/>
<dbReference type="AlphaFoldDB" id="A0A8X6LW21"/>
<feature type="region of interest" description="Disordered" evidence="1">
    <location>
        <begin position="1"/>
        <end position="23"/>
    </location>
</feature>
<protein>
    <submittedName>
        <fullName evidence="3">Uncharacterized protein</fullName>
    </submittedName>
</protein>
<dbReference type="EMBL" id="BMAO01008519">
    <property type="protein sequence ID" value="GFR24115.1"/>
    <property type="molecule type" value="Genomic_DNA"/>
</dbReference>
<evidence type="ECO:0000256" key="2">
    <source>
        <dbReference type="SAM" id="Phobius"/>
    </source>
</evidence>
<name>A0A8X6LW21_TRICU</name>
<evidence type="ECO:0000313" key="3">
    <source>
        <dbReference type="EMBL" id="GFR24115.1"/>
    </source>
</evidence>
<evidence type="ECO:0000256" key="1">
    <source>
        <dbReference type="SAM" id="MobiDB-lite"/>
    </source>
</evidence>
<evidence type="ECO:0000313" key="4">
    <source>
        <dbReference type="Proteomes" id="UP000887116"/>
    </source>
</evidence>
<sequence>MRTSGKGEVPKEMEQKKNNPRKSKITFSKQILSELCKHQSCLLTSQTITGVRSGSGRTDPLFVSTRVFTPRKEENIHIYFFLAYYVASGIVYVEC</sequence>
<keyword evidence="2" id="KW-0812">Transmembrane</keyword>
<reference evidence="3" key="1">
    <citation type="submission" date="2020-07" db="EMBL/GenBank/DDBJ databases">
        <title>Multicomponent nature underlies the extraordinary mechanical properties of spider dragline silk.</title>
        <authorList>
            <person name="Kono N."/>
            <person name="Nakamura H."/>
            <person name="Mori M."/>
            <person name="Yoshida Y."/>
            <person name="Ohtoshi R."/>
            <person name="Malay A.D."/>
            <person name="Moran D.A.P."/>
            <person name="Tomita M."/>
            <person name="Numata K."/>
            <person name="Arakawa K."/>
        </authorList>
    </citation>
    <scope>NUCLEOTIDE SEQUENCE</scope>
</reference>
<organism evidence="3 4">
    <name type="scientific">Trichonephila clavata</name>
    <name type="common">Joro spider</name>
    <name type="synonym">Nephila clavata</name>
    <dbReference type="NCBI Taxonomy" id="2740835"/>
    <lineage>
        <taxon>Eukaryota</taxon>
        <taxon>Metazoa</taxon>
        <taxon>Ecdysozoa</taxon>
        <taxon>Arthropoda</taxon>
        <taxon>Chelicerata</taxon>
        <taxon>Arachnida</taxon>
        <taxon>Araneae</taxon>
        <taxon>Araneomorphae</taxon>
        <taxon>Entelegynae</taxon>
        <taxon>Araneoidea</taxon>
        <taxon>Nephilidae</taxon>
        <taxon>Trichonephila</taxon>
    </lineage>
</organism>
<keyword evidence="4" id="KW-1185">Reference proteome</keyword>
<accession>A0A8X6LW21</accession>